<comment type="caution">
    <text evidence="2">The sequence shown here is derived from an EMBL/GenBank/DDBJ whole genome shotgun (WGS) entry which is preliminary data.</text>
</comment>
<dbReference type="Proteomes" id="UP000572635">
    <property type="component" value="Unassembled WGS sequence"/>
</dbReference>
<sequence length="116" mass="12850">MVNRRLRFSEEVRRLRESAGLTQNRLAERAHVSQSQVSGIEAGTKWTTRRAAERIDTALNAGGVLVTRFAEGDKETISYASWFAGVAKAEAAARDLFEWNPWCSPAYFNAASTPTS</sequence>
<evidence type="ECO:0000313" key="3">
    <source>
        <dbReference type="Proteomes" id="UP000572635"/>
    </source>
</evidence>
<dbReference type="CDD" id="cd00093">
    <property type="entry name" value="HTH_XRE"/>
    <property type="match status" value="1"/>
</dbReference>
<evidence type="ECO:0000259" key="1">
    <source>
        <dbReference type="PROSITE" id="PS50943"/>
    </source>
</evidence>
<reference evidence="2 3" key="1">
    <citation type="submission" date="2020-08" db="EMBL/GenBank/DDBJ databases">
        <title>Sequencing the genomes of 1000 actinobacteria strains.</title>
        <authorList>
            <person name="Klenk H.-P."/>
        </authorList>
    </citation>
    <scope>NUCLEOTIDE SEQUENCE [LARGE SCALE GENOMIC DNA]</scope>
    <source>
        <strain evidence="2 3">DSM 44551</strain>
    </source>
</reference>
<dbReference type="SMART" id="SM00530">
    <property type="entry name" value="HTH_XRE"/>
    <property type="match status" value="1"/>
</dbReference>
<keyword evidence="3" id="KW-1185">Reference proteome</keyword>
<dbReference type="RefSeq" id="WP_184389016.1">
    <property type="nucleotide sequence ID" value="NZ_BAAAJD010000057.1"/>
</dbReference>
<evidence type="ECO:0000313" key="2">
    <source>
        <dbReference type="EMBL" id="MBB5430844.1"/>
    </source>
</evidence>
<organism evidence="2 3">
    <name type="scientific">Nocardiopsis composta</name>
    <dbReference type="NCBI Taxonomy" id="157465"/>
    <lineage>
        <taxon>Bacteria</taxon>
        <taxon>Bacillati</taxon>
        <taxon>Actinomycetota</taxon>
        <taxon>Actinomycetes</taxon>
        <taxon>Streptosporangiales</taxon>
        <taxon>Nocardiopsidaceae</taxon>
        <taxon>Nocardiopsis</taxon>
    </lineage>
</organism>
<proteinExistence type="predicted"/>
<name>A0A7W8QIX9_9ACTN</name>
<feature type="domain" description="HTH cro/C1-type" evidence="1">
    <location>
        <begin position="12"/>
        <end position="43"/>
    </location>
</feature>
<dbReference type="EMBL" id="JACHDB010000001">
    <property type="protein sequence ID" value="MBB5430844.1"/>
    <property type="molecule type" value="Genomic_DNA"/>
</dbReference>
<dbReference type="AlphaFoldDB" id="A0A7W8QIX9"/>
<dbReference type="Gene3D" id="1.10.260.40">
    <property type="entry name" value="lambda repressor-like DNA-binding domains"/>
    <property type="match status" value="1"/>
</dbReference>
<dbReference type="InterPro" id="IPR010982">
    <property type="entry name" value="Lambda_DNA-bd_dom_sf"/>
</dbReference>
<dbReference type="SUPFAM" id="SSF47413">
    <property type="entry name" value="lambda repressor-like DNA-binding domains"/>
    <property type="match status" value="1"/>
</dbReference>
<dbReference type="PROSITE" id="PS50943">
    <property type="entry name" value="HTH_CROC1"/>
    <property type="match status" value="1"/>
</dbReference>
<dbReference type="GO" id="GO:0003677">
    <property type="term" value="F:DNA binding"/>
    <property type="evidence" value="ECO:0007669"/>
    <property type="project" value="InterPro"/>
</dbReference>
<gene>
    <name evidence="2" type="ORF">HDA36_000928</name>
</gene>
<accession>A0A7W8QIX9</accession>
<dbReference type="InterPro" id="IPR001387">
    <property type="entry name" value="Cro/C1-type_HTH"/>
</dbReference>
<dbReference type="Pfam" id="PF13560">
    <property type="entry name" value="HTH_31"/>
    <property type="match status" value="1"/>
</dbReference>
<protein>
    <submittedName>
        <fullName evidence="2">Transcriptional regulator with XRE-family HTH domain</fullName>
    </submittedName>
</protein>